<evidence type="ECO:0000313" key="5">
    <source>
        <dbReference type="Proteomes" id="UP001304847"/>
    </source>
</evidence>
<protein>
    <submittedName>
        <fullName evidence="2">Uncharacterized protein</fullName>
    </submittedName>
</protein>
<keyword evidence="5" id="KW-1185">Reference proteome</keyword>
<dbReference type="Proteomes" id="UP000266778">
    <property type="component" value="Chromosome"/>
</dbReference>
<evidence type="ECO:0000313" key="4">
    <source>
        <dbReference type="Proteomes" id="UP000266778"/>
    </source>
</evidence>
<dbReference type="AlphaFoldDB" id="A0A3S7PAW0"/>
<evidence type="ECO:0000313" key="3">
    <source>
        <dbReference type="EMBL" id="MEA9435488.1"/>
    </source>
</evidence>
<accession>A0A3S7PAW0</accession>
<evidence type="ECO:0000256" key="1">
    <source>
        <dbReference type="SAM" id="SignalP"/>
    </source>
</evidence>
<dbReference type="Proteomes" id="UP001304847">
    <property type="component" value="Unassembled WGS sequence"/>
</dbReference>
<reference evidence="2" key="1">
    <citation type="journal article" date="2019" name="J Environ">
        <title>Genetic characterization and potential molecular dissemination mechanism of tet (31) gene in Aeromonas caviae from an oxytetracycline wastewater treatment system.</title>
        <authorList>
            <person name="Shi Y."/>
            <person name="Tian Z."/>
            <person name="Leclercq S.O."/>
            <person name="Zhang H."/>
            <person name="Yang M."/>
            <person name="Zhang Y."/>
        </authorList>
    </citation>
    <scope>NUCLEOTIDE SEQUENCE</scope>
    <source>
        <strain evidence="2">T25-39</strain>
    </source>
</reference>
<proteinExistence type="predicted"/>
<keyword evidence="1" id="KW-0732">Signal</keyword>
<gene>
    <name evidence="2" type="ORF">C1C91_07520</name>
    <name evidence="3" type="ORF">VCX44_06535</name>
</gene>
<organism evidence="2 4">
    <name type="scientific">Aeromonas caviae</name>
    <name type="common">Aeromonas punctata</name>
    <dbReference type="NCBI Taxonomy" id="648"/>
    <lineage>
        <taxon>Bacteria</taxon>
        <taxon>Pseudomonadati</taxon>
        <taxon>Pseudomonadota</taxon>
        <taxon>Gammaproteobacteria</taxon>
        <taxon>Aeromonadales</taxon>
        <taxon>Aeromonadaceae</taxon>
        <taxon>Aeromonas</taxon>
    </lineage>
</organism>
<feature type="chain" id="PRO_5044600641" evidence="1">
    <location>
        <begin position="24"/>
        <end position="261"/>
    </location>
</feature>
<dbReference type="EMBL" id="CP025706">
    <property type="protein sequence ID" value="AXB04885.1"/>
    <property type="molecule type" value="Genomic_DNA"/>
</dbReference>
<evidence type="ECO:0000313" key="2">
    <source>
        <dbReference type="EMBL" id="AXB04885.1"/>
    </source>
</evidence>
<feature type="signal peptide" evidence="1">
    <location>
        <begin position="1"/>
        <end position="23"/>
    </location>
</feature>
<name>A0A3S7PAW0_AERCA</name>
<dbReference type="RefSeq" id="WP_119197065.1">
    <property type="nucleotide sequence ID" value="NZ_JAEHHN010000010.1"/>
</dbReference>
<sequence length="261" mass="27549">MKLTPIPLLAGTLASAFSFNTFAGDLVSVQFSDGRPAVTGVEAVNNALNPIGVNVVTVDIPEAARPLLEASHRRALTKAEHGALIAAFNLSQGELLEQARLAGRAPAVQGGGVATEETGVGPYPKVYDLMALDERTRSAVLGKYGRMHVNSAEDGTDIDEVMTVVSGGPFRWGFTLKDGSIARFQIDKVGLEDKAVRVSYHGLGMHAGLMDAKQGLLVAFAHGPRAFTMRYKADVPHAQLLGTNPWADVGITLPPAPGKVQ</sequence>
<dbReference type="EMBL" id="JAYGOJ010000022">
    <property type="protein sequence ID" value="MEA9435488.1"/>
    <property type="molecule type" value="Genomic_DNA"/>
</dbReference>
<reference evidence="3 5" key="2">
    <citation type="submission" date="2023-12" db="EMBL/GenBank/DDBJ databases">
        <title>Characterization of antibiotic resistance in Aeromonas spp. in hospital effluent.</title>
        <authorList>
            <person name="Negoseki B.R.S."/>
            <person name="Krul D."/>
            <person name="Siqueira A.C."/>
            <person name="Almeida M."/>
            <person name="Mesa D."/>
            <person name="Conte D."/>
            <person name="Dalla-Costa L.M."/>
        </authorList>
    </citation>
    <scope>NUCLEOTIDE SEQUENCE [LARGE SCALE GENOMIC DNA]</scope>
    <source>
        <strain evidence="3 5">36v</strain>
    </source>
</reference>